<evidence type="ECO:0000313" key="1">
    <source>
        <dbReference type="Proteomes" id="UP000887565"/>
    </source>
</evidence>
<name>A0A915ILX7_ROMCU</name>
<proteinExistence type="predicted"/>
<organism evidence="1 2">
    <name type="scientific">Romanomermis culicivorax</name>
    <name type="common">Nematode worm</name>
    <dbReference type="NCBI Taxonomy" id="13658"/>
    <lineage>
        <taxon>Eukaryota</taxon>
        <taxon>Metazoa</taxon>
        <taxon>Ecdysozoa</taxon>
        <taxon>Nematoda</taxon>
        <taxon>Enoplea</taxon>
        <taxon>Dorylaimia</taxon>
        <taxon>Mermithida</taxon>
        <taxon>Mermithoidea</taxon>
        <taxon>Mermithidae</taxon>
        <taxon>Romanomermis</taxon>
    </lineage>
</organism>
<dbReference type="Proteomes" id="UP000887565">
    <property type="component" value="Unplaced"/>
</dbReference>
<dbReference type="WBParaSite" id="nRc.2.0.1.t14971-RA">
    <property type="protein sequence ID" value="nRc.2.0.1.t14971-RA"/>
    <property type="gene ID" value="nRc.2.0.1.g14971"/>
</dbReference>
<keyword evidence="1" id="KW-1185">Reference proteome</keyword>
<sequence>MEMIYLSCVADKHQSDQVLSVVLTCCYLLHQSVLFDGLKERKRKFLENVSLGYLRLDQEGCLLPLICIYMV</sequence>
<evidence type="ECO:0000313" key="2">
    <source>
        <dbReference type="WBParaSite" id="nRc.2.0.1.t14971-RA"/>
    </source>
</evidence>
<protein>
    <submittedName>
        <fullName evidence="2">Uncharacterized protein</fullName>
    </submittedName>
</protein>
<reference evidence="2" key="1">
    <citation type="submission" date="2022-11" db="UniProtKB">
        <authorList>
            <consortium name="WormBaseParasite"/>
        </authorList>
    </citation>
    <scope>IDENTIFICATION</scope>
</reference>
<accession>A0A915ILX7</accession>
<dbReference type="AlphaFoldDB" id="A0A915ILX7"/>